<dbReference type="InterPro" id="IPR050193">
    <property type="entry name" value="Cytochrome_P450_71"/>
</dbReference>
<evidence type="ECO:0000256" key="5">
    <source>
        <dbReference type="ARBA" id="ARBA00023002"/>
    </source>
</evidence>
<dbReference type="Proteomes" id="UP001420932">
    <property type="component" value="Unassembled WGS sequence"/>
</dbReference>
<dbReference type="GO" id="GO:0004497">
    <property type="term" value="F:monooxygenase activity"/>
    <property type="evidence" value="ECO:0007669"/>
    <property type="project" value="InterPro"/>
</dbReference>
<evidence type="ECO:0000256" key="2">
    <source>
        <dbReference type="ARBA" id="ARBA00010617"/>
    </source>
</evidence>
<organism evidence="7 8">
    <name type="scientific">Stephania yunnanensis</name>
    <dbReference type="NCBI Taxonomy" id="152371"/>
    <lineage>
        <taxon>Eukaryota</taxon>
        <taxon>Viridiplantae</taxon>
        <taxon>Streptophyta</taxon>
        <taxon>Embryophyta</taxon>
        <taxon>Tracheophyta</taxon>
        <taxon>Spermatophyta</taxon>
        <taxon>Magnoliopsida</taxon>
        <taxon>Ranunculales</taxon>
        <taxon>Menispermaceae</taxon>
        <taxon>Menispermoideae</taxon>
        <taxon>Cissampelideae</taxon>
        <taxon>Stephania</taxon>
    </lineage>
</organism>
<dbReference type="GO" id="GO:0005506">
    <property type="term" value="F:iron ion binding"/>
    <property type="evidence" value="ECO:0007669"/>
    <property type="project" value="InterPro"/>
</dbReference>
<sequence>MFVAGAETSATVTEWAMLELIKNPKIMKKAQEEVRRVVREKGKLKVDEEDIQEMDYLKCVIKETLTLHPPGPTPVPRESSESVNIKGYLLPPETRVMINAWAIQRDPDIWSCAEEFILERMCLGISFGSAVVKSNLANLLYWFDWQMPGDADEKGLVIQAASVRQRGSNSGTN</sequence>
<dbReference type="InterPro" id="IPR036396">
    <property type="entry name" value="Cyt_P450_sf"/>
</dbReference>
<dbReference type="PANTHER" id="PTHR47956">
    <property type="entry name" value="CYTOCHROME P450 71B11-RELATED"/>
    <property type="match status" value="1"/>
</dbReference>
<proteinExistence type="inferred from homology"/>
<keyword evidence="3" id="KW-0812">Transmembrane</keyword>
<evidence type="ECO:0000256" key="1">
    <source>
        <dbReference type="ARBA" id="ARBA00004167"/>
    </source>
</evidence>
<dbReference type="Pfam" id="PF00067">
    <property type="entry name" value="p450"/>
    <property type="match status" value="1"/>
</dbReference>
<keyword evidence="6" id="KW-0472">Membrane</keyword>
<dbReference type="GO" id="GO:0016705">
    <property type="term" value="F:oxidoreductase activity, acting on paired donors, with incorporation or reduction of molecular oxygen"/>
    <property type="evidence" value="ECO:0007669"/>
    <property type="project" value="InterPro"/>
</dbReference>
<keyword evidence="4" id="KW-1133">Transmembrane helix</keyword>
<dbReference type="Gene3D" id="1.10.630.10">
    <property type="entry name" value="Cytochrome P450"/>
    <property type="match status" value="1"/>
</dbReference>
<keyword evidence="5" id="KW-0560">Oxidoreductase</keyword>
<protein>
    <recommendedName>
        <fullName evidence="9">Cytochrome P450</fullName>
    </recommendedName>
</protein>
<dbReference type="PANTHER" id="PTHR47956:SF10">
    <property type="entry name" value="CYTOCHROME P450 FAMILY 71 PROTEIN"/>
    <property type="match status" value="1"/>
</dbReference>
<evidence type="ECO:0008006" key="9">
    <source>
        <dbReference type="Google" id="ProtNLM"/>
    </source>
</evidence>
<dbReference type="InterPro" id="IPR002401">
    <property type="entry name" value="Cyt_P450_E_grp-I"/>
</dbReference>
<evidence type="ECO:0000256" key="4">
    <source>
        <dbReference type="ARBA" id="ARBA00022989"/>
    </source>
</evidence>
<dbReference type="InterPro" id="IPR001128">
    <property type="entry name" value="Cyt_P450"/>
</dbReference>
<dbReference type="GO" id="GO:0020037">
    <property type="term" value="F:heme binding"/>
    <property type="evidence" value="ECO:0007669"/>
    <property type="project" value="InterPro"/>
</dbReference>
<dbReference type="EMBL" id="JBBNAF010000010">
    <property type="protein sequence ID" value="KAK9108269.1"/>
    <property type="molecule type" value="Genomic_DNA"/>
</dbReference>
<dbReference type="PRINTS" id="PR00463">
    <property type="entry name" value="EP450I"/>
</dbReference>
<dbReference type="SUPFAM" id="SSF48264">
    <property type="entry name" value="Cytochrome P450"/>
    <property type="match status" value="1"/>
</dbReference>
<name>A0AAP0I441_9MAGN</name>
<dbReference type="AlphaFoldDB" id="A0AAP0I441"/>
<evidence type="ECO:0000313" key="7">
    <source>
        <dbReference type="EMBL" id="KAK9108269.1"/>
    </source>
</evidence>
<reference evidence="7 8" key="1">
    <citation type="submission" date="2024-01" db="EMBL/GenBank/DDBJ databases">
        <title>Genome assemblies of Stephania.</title>
        <authorList>
            <person name="Yang L."/>
        </authorList>
    </citation>
    <scope>NUCLEOTIDE SEQUENCE [LARGE SCALE GENOMIC DNA]</scope>
    <source>
        <strain evidence="7">YNDBR</strain>
        <tissue evidence="7">Leaf</tissue>
    </source>
</reference>
<comment type="similarity">
    <text evidence="2">Belongs to the cytochrome P450 family.</text>
</comment>
<evidence type="ECO:0000256" key="6">
    <source>
        <dbReference type="ARBA" id="ARBA00023136"/>
    </source>
</evidence>
<keyword evidence="8" id="KW-1185">Reference proteome</keyword>
<comment type="subcellular location">
    <subcellularLocation>
        <location evidence="1">Membrane</location>
        <topology evidence="1">Single-pass membrane protein</topology>
    </subcellularLocation>
</comment>
<dbReference type="PRINTS" id="PR00385">
    <property type="entry name" value="P450"/>
</dbReference>
<accession>A0AAP0I441</accession>
<evidence type="ECO:0000256" key="3">
    <source>
        <dbReference type="ARBA" id="ARBA00022692"/>
    </source>
</evidence>
<dbReference type="GO" id="GO:0016020">
    <property type="term" value="C:membrane"/>
    <property type="evidence" value="ECO:0007669"/>
    <property type="project" value="UniProtKB-SubCell"/>
</dbReference>
<dbReference type="GO" id="GO:0044550">
    <property type="term" value="P:secondary metabolite biosynthetic process"/>
    <property type="evidence" value="ECO:0007669"/>
    <property type="project" value="UniProtKB-ARBA"/>
</dbReference>
<evidence type="ECO:0000313" key="8">
    <source>
        <dbReference type="Proteomes" id="UP001420932"/>
    </source>
</evidence>
<comment type="caution">
    <text evidence="7">The sequence shown here is derived from an EMBL/GenBank/DDBJ whole genome shotgun (WGS) entry which is preliminary data.</text>
</comment>
<gene>
    <name evidence="7" type="ORF">Syun_024280</name>
</gene>